<feature type="compositionally biased region" description="Polar residues" evidence="1">
    <location>
        <begin position="167"/>
        <end position="180"/>
    </location>
</feature>
<keyword evidence="3" id="KW-1185">Reference proteome</keyword>
<name>A0AAE0CYL7_COLKA</name>
<sequence length="265" mass="29712">MNHGSPTTRPQRHLQLRAVPSSIQPIIYHAHRSALRVVHFQSRQVLARHHQQSRLLCIDIPRSSHPRPGLDQQVPFCPSPRRLQTSPCTRDARLTLGQRSKGARVPIPSADPPSASPPFAFNILPGLIHGQTPTLQDDPSFSKQGHSSPVFRRLRPLHLQDRPRPFGSTSPQRPPFTTANGRPRRRRRPAYAVWRRVNWLRALDAFEVVPSPTGWPPISHVSGRTAMYAAGVTRSSSQPALPMIHPDAISTTCPLFFRPCFGSRM</sequence>
<feature type="compositionally biased region" description="Polar residues" evidence="1">
    <location>
        <begin position="132"/>
        <end position="147"/>
    </location>
</feature>
<accession>A0AAE0CYL7</accession>
<dbReference type="Proteomes" id="UP001281614">
    <property type="component" value="Unassembled WGS sequence"/>
</dbReference>
<dbReference type="AlphaFoldDB" id="A0AAE0CYL7"/>
<proteinExistence type="predicted"/>
<evidence type="ECO:0000256" key="1">
    <source>
        <dbReference type="SAM" id="MobiDB-lite"/>
    </source>
</evidence>
<gene>
    <name evidence="2" type="ORF">CKAH01_09208</name>
</gene>
<comment type="caution">
    <text evidence="2">The sequence shown here is derived from an EMBL/GenBank/DDBJ whole genome shotgun (WGS) entry which is preliminary data.</text>
</comment>
<evidence type="ECO:0000313" key="3">
    <source>
        <dbReference type="Proteomes" id="UP001281614"/>
    </source>
</evidence>
<protein>
    <submittedName>
        <fullName evidence="2">Uncharacterized protein</fullName>
    </submittedName>
</protein>
<dbReference type="EMBL" id="VYYT01000621">
    <property type="protein sequence ID" value="KAK2730950.1"/>
    <property type="molecule type" value="Genomic_DNA"/>
</dbReference>
<organism evidence="2 3">
    <name type="scientific">Colletotrichum kahawae</name>
    <name type="common">Coffee berry disease fungus</name>
    <dbReference type="NCBI Taxonomy" id="34407"/>
    <lineage>
        <taxon>Eukaryota</taxon>
        <taxon>Fungi</taxon>
        <taxon>Dikarya</taxon>
        <taxon>Ascomycota</taxon>
        <taxon>Pezizomycotina</taxon>
        <taxon>Sordariomycetes</taxon>
        <taxon>Hypocreomycetidae</taxon>
        <taxon>Glomerellales</taxon>
        <taxon>Glomerellaceae</taxon>
        <taxon>Colletotrichum</taxon>
        <taxon>Colletotrichum gloeosporioides species complex</taxon>
    </lineage>
</organism>
<evidence type="ECO:0000313" key="2">
    <source>
        <dbReference type="EMBL" id="KAK2730950.1"/>
    </source>
</evidence>
<feature type="region of interest" description="Disordered" evidence="1">
    <location>
        <begin position="132"/>
        <end position="187"/>
    </location>
</feature>
<reference evidence="2" key="1">
    <citation type="submission" date="2023-02" db="EMBL/GenBank/DDBJ databases">
        <title>Colletotrichum kahawae CIFC_Que2 genome sequencing and assembly.</title>
        <authorList>
            <person name="Baroncelli R."/>
        </authorList>
    </citation>
    <scope>NUCLEOTIDE SEQUENCE</scope>
    <source>
        <strain evidence="2">CIFC_Que2</strain>
    </source>
</reference>